<dbReference type="PANTHER" id="PTHR43155">
    <property type="entry name" value="CYCLIC DI-GMP PHOSPHODIESTERASE PA4108-RELATED"/>
    <property type="match status" value="1"/>
</dbReference>
<dbReference type="CDD" id="cd00077">
    <property type="entry name" value="HDc"/>
    <property type="match status" value="1"/>
</dbReference>
<protein>
    <recommendedName>
        <fullName evidence="1">HD-GYP domain-containing protein</fullName>
    </recommendedName>
</protein>
<dbReference type="Proteomes" id="UP000182517">
    <property type="component" value="Chromosome"/>
</dbReference>
<evidence type="ECO:0000313" key="3">
    <source>
        <dbReference type="Proteomes" id="UP000182517"/>
    </source>
</evidence>
<organism evidence="2 3">
    <name type="scientific">Syntrophotalea acetylenivorans</name>
    <dbReference type="NCBI Taxonomy" id="1842532"/>
    <lineage>
        <taxon>Bacteria</taxon>
        <taxon>Pseudomonadati</taxon>
        <taxon>Thermodesulfobacteriota</taxon>
        <taxon>Desulfuromonadia</taxon>
        <taxon>Desulfuromonadales</taxon>
        <taxon>Syntrophotaleaceae</taxon>
        <taxon>Syntrophotalea</taxon>
    </lineage>
</organism>
<accession>A0A1L3GKY9</accession>
<dbReference type="AlphaFoldDB" id="A0A1L3GKY9"/>
<gene>
    <name evidence="2" type="ORF">A7E78_01115</name>
</gene>
<evidence type="ECO:0000313" key="2">
    <source>
        <dbReference type="EMBL" id="APG26582.1"/>
    </source>
</evidence>
<proteinExistence type="predicted"/>
<dbReference type="STRING" id="1842532.A7E78_01115"/>
<reference evidence="2 3" key="1">
    <citation type="journal article" date="2017" name="Genome Announc.">
        <title>Complete Genome Sequences of Two Acetylene-Fermenting Pelobacter acetylenicus Strains.</title>
        <authorList>
            <person name="Sutton J.M."/>
            <person name="Baesman S.M."/>
            <person name="Fierst J.L."/>
            <person name="Poret-Peterson A.T."/>
            <person name="Oremland R.S."/>
            <person name="Dunlap D.S."/>
            <person name="Akob D.M."/>
        </authorList>
    </citation>
    <scope>NUCLEOTIDE SEQUENCE [LARGE SCALE GENOMIC DNA]</scope>
    <source>
        <strain evidence="2 3">SFB93</strain>
    </source>
</reference>
<dbReference type="RefSeq" id="WP_072282543.1">
    <property type="nucleotide sequence ID" value="NZ_CP015519.1"/>
</dbReference>
<keyword evidence="3" id="KW-1185">Reference proteome</keyword>
<name>A0A1L3GKY9_9BACT</name>
<dbReference type="Pfam" id="PF13487">
    <property type="entry name" value="HD_5"/>
    <property type="match status" value="1"/>
</dbReference>
<feature type="domain" description="HD-GYP" evidence="1">
    <location>
        <begin position="188"/>
        <end position="384"/>
    </location>
</feature>
<dbReference type="PROSITE" id="PS51832">
    <property type="entry name" value="HD_GYP"/>
    <property type="match status" value="1"/>
</dbReference>
<dbReference type="InterPro" id="IPR003607">
    <property type="entry name" value="HD/PDEase_dom"/>
</dbReference>
<dbReference type="OrthoDB" id="9802066at2"/>
<dbReference type="SUPFAM" id="SSF109604">
    <property type="entry name" value="HD-domain/PDEase-like"/>
    <property type="match status" value="1"/>
</dbReference>
<dbReference type="SMART" id="SM00471">
    <property type="entry name" value="HDc"/>
    <property type="match status" value="1"/>
</dbReference>
<dbReference type="InterPro" id="IPR037522">
    <property type="entry name" value="HD_GYP_dom"/>
</dbReference>
<dbReference type="Gene3D" id="1.10.3210.10">
    <property type="entry name" value="Hypothetical protein af1432"/>
    <property type="match status" value="1"/>
</dbReference>
<dbReference type="EMBL" id="CP015519">
    <property type="protein sequence ID" value="APG26582.1"/>
    <property type="molecule type" value="Genomic_DNA"/>
</dbReference>
<dbReference type="KEGG" id="pef:A7E78_01115"/>
<sequence length="385" mass="42874">MSQQQPAIWQDFFRLLVTAAANADLYNQQHPQVTRLCGKALELIKSLFGSKNQIDILLIDQNIVLDETPLSSNLHTVRFVEALRVHGIEHLSLQRAISQQELLQLIVLLTKRQDLSQQPKSSTSLRFGSIDMSKAGQTSTAVGATPLPSESDLVQYERERLSDICTGVGKKRSLSLNGLKEIVAHFLQALDQELNPLLAIFPLHQQDQYSFTHSTNVCLLTLAHARRLGLSGPLLHDIGIAALLHDIGKLFLPVDIINKPGKPNEEEWQIIRLHPVRGAEYLVGTPGVPQLAVVTAYEHHMKYDLTGYPGVRKDWQQHLGSHMVTIADIFDALRTKRAYREAMGANRVYEMLTDLSGSELHPELTASFLQMINQATVPATAPETT</sequence>
<evidence type="ECO:0000259" key="1">
    <source>
        <dbReference type="PROSITE" id="PS51832"/>
    </source>
</evidence>
<dbReference type="PANTHER" id="PTHR43155:SF2">
    <property type="entry name" value="CYCLIC DI-GMP PHOSPHODIESTERASE PA4108"/>
    <property type="match status" value="1"/>
</dbReference>